<feature type="region of interest" description="Disordered" evidence="1">
    <location>
        <begin position="82"/>
        <end position="107"/>
    </location>
</feature>
<evidence type="ECO:0000313" key="2">
    <source>
        <dbReference type="EMBL" id="SIN44596.1"/>
    </source>
</evidence>
<keyword evidence="3" id="KW-1185">Reference proteome</keyword>
<organism evidence="2 3">
    <name type="scientific">Micromonospora cremea</name>
    <dbReference type="NCBI Taxonomy" id="709881"/>
    <lineage>
        <taxon>Bacteria</taxon>
        <taxon>Bacillati</taxon>
        <taxon>Actinomycetota</taxon>
        <taxon>Actinomycetes</taxon>
        <taxon>Micromonosporales</taxon>
        <taxon>Micromonosporaceae</taxon>
        <taxon>Micromonospora</taxon>
    </lineage>
</organism>
<dbReference type="Proteomes" id="UP000185124">
    <property type="component" value="Unassembled WGS sequence"/>
</dbReference>
<evidence type="ECO:0000313" key="3">
    <source>
        <dbReference type="Proteomes" id="UP000185124"/>
    </source>
</evidence>
<name>A0A1N6BED3_9ACTN</name>
<gene>
    <name evidence="2" type="ORF">SAMN04489832_7294</name>
</gene>
<sequence length="268" mass="28599">MLHVAPHVLIDPDDLHTVQPAGIVDQHPSALGQDRVVCGVPRDAKPLGDSSDAQVLTHDCLQRPGQSTTRQPAPWLGRAAGVLAPHTPTPGAPVPADRHQQGGRSPAQRLVRQLPRDGVPGSSCTPAASAPALGAVIGLQDPARQDRAIGLQTLADHDQAGLIQAAERGQVRAAEGSVRHVEVFQMGGVGTSILGRPRHLHRDRRASHHPTSDYTLNCEEPAICHVWQSPHSSPGYRARRCWPGPLRWPGRRRSRTCRAAKFGGTGAA</sequence>
<dbReference type="EMBL" id="FSQT01000002">
    <property type="protein sequence ID" value="SIN44596.1"/>
    <property type="molecule type" value="Genomic_DNA"/>
</dbReference>
<dbReference type="AlphaFoldDB" id="A0A1N6BED3"/>
<evidence type="ECO:0000256" key="1">
    <source>
        <dbReference type="SAM" id="MobiDB-lite"/>
    </source>
</evidence>
<accession>A0A1N6BED3</accession>
<proteinExistence type="predicted"/>
<protein>
    <submittedName>
        <fullName evidence="2">Uncharacterized protein</fullName>
    </submittedName>
</protein>
<reference evidence="3" key="1">
    <citation type="submission" date="2016-12" db="EMBL/GenBank/DDBJ databases">
        <authorList>
            <person name="Varghese N."/>
            <person name="Submissions S."/>
        </authorList>
    </citation>
    <scope>NUCLEOTIDE SEQUENCE [LARGE SCALE GENOMIC DNA]</scope>
    <source>
        <strain evidence="3">DSM 45599</strain>
    </source>
</reference>
<dbReference type="STRING" id="709881.SAMN04489832_7294"/>